<dbReference type="EMBL" id="JBBNAG010000002">
    <property type="protein sequence ID" value="KAK9157521.1"/>
    <property type="molecule type" value="Genomic_DNA"/>
</dbReference>
<dbReference type="Pfam" id="PF00665">
    <property type="entry name" value="rve"/>
    <property type="match status" value="1"/>
</dbReference>
<dbReference type="Pfam" id="PF25597">
    <property type="entry name" value="SH3_retrovirus"/>
    <property type="match status" value="1"/>
</dbReference>
<evidence type="ECO:0000256" key="9">
    <source>
        <dbReference type="ARBA" id="ARBA00022840"/>
    </source>
</evidence>
<dbReference type="GO" id="GO:0015074">
    <property type="term" value="P:DNA integration"/>
    <property type="evidence" value="ECO:0007669"/>
    <property type="project" value="UniProtKB-KW"/>
</dbReference>
<keyword evidence="13" id="KW-0239">DNA-directed DNA polymerase</keyword>
<gene>
    <name evidence="18" type="ORF">Scep_004095</name>
</gene>
<dbReference type="InterPro" id="IPR057670">
    <property type="entry name" value="SH3_retrovirus"/>
</dbReference>
<dbReference type="AlphaFoldDB" id="A0AAP0KRS9"/>
<dbReference type="Pfam" id="PF22936">
    <property type="entry name" value="Pol_BBD"/>
    <property type="match status" value="1"/>
</dbReference>
<dbReference type="InterPro" id="IPR054722">
    <property type="entry name" value="PolX-like_BBD"/>
</dbReference>
<evidence type="ECO:0000256" key="3">
    <source>
        <dbReference type="ARBA" id="ARBA00022670"/>
    </source>
</evidence>
<keyword evidence="8" id="KW-0378">Hydrolase</keyword>
<evidence type="ECO:0000259" key="17">
    <source>
        <dbReference type="PROSITE" id="PS50994"/>
    </source>
</evidence>
<evidence type="ECO:0000313" key="19">
    <source>
        <dbReference type="Proteomes" id="UP001419268"/>
    </source>
</evidence>
<evidence type="ECO:0000256" key="2">
    <source>
        <dbReference type="ARBA" id="ARBA00022612"/>
    </source>
</evidence>
<evidence type="ECO:0000256" key="12">
    <source>
        <dbReference type="ARBA" id="ARBA00022918"/>
    </source>
</evidence>
<keyword evidence="15" id="KW-0233">DNA recombination</keyword>
<evidence type="ECO:0000256" key="7">
    <source>
        <dbReference type="ARBA" id="ARBA00022759"/>
    </source>
</evidence>
<dbReference type="Proteomes" id="UP001419268">
    <property type="component" value="Unassembled WGS sequence"/>
</dbReference>
<protein>
    <recommendedName>
        <fullName evidence="17">Integrase catalytic domain-containing protein</fullName>
    </recommendedName>
</protein>
<dbReference type="InterPro" id="IPR012337">
    <property type="entry name" value="RNaseH-like_sf"/>
</dbReference>
<evidence type="ECO:0000256" key="8">
    <source>
        <dbReference type="ARBA" id="ARBA00022801"/>
    </source>
</evidence>
<dbReference type="InterPro" id="IPR001584">
    <property type="entry name" value="Integrase_cat-core"/>
</dbReference>
<dbReference type="Gene3D" id="3.30.420.10">
    <property type="entry name" value="Ribonuclease H-like superfamily/Ribonuclease H"/>
    <property type="match status" value="1"/>
</dbReference>
<evidence type="ECO:0000256" key="13">
    <source>
        <dbReference type="ARBA" id="ARBA00022932"/>
    </source>
</evidence>
<dbReference type="SUPFAM" id="SSF53098">
    <property type="entry name" value="Ribonuclease H-like"/>
    <property type="match status" value="1"/>
</dbReference>
<dbReference type="GO" id="GO:0006310">
    <property type="term" value="P:DNA recombination"/>
    <property type="evidence" value="ECO:0007669"/>
    <property type="project" value="UniProtKB-KW"/>
</dbReference>
<dbReference type="PANTHER" id="PTHR42648">
    <property type="entry name" value="TRANSPOSASE, PUTATIVE-RELATED"/>
    <property type="match status" value="1"/>
</dbReference>
<dbReference type="InterPro" id="IPR025724">
    <property type="entry name" value="GAG-pre-integrase_dom"/>
</dbReference>
<dbReference type="InterPro" id="IPR036397">
    <property type="entry name" value="RNaseH_sf"/>
</dbReference>
<sequence>MVFKSYDLSTRSMFEELDETQKIKVQLGNKKEMQVEGSGSVGVDTLQARVRVLDNVQFVPDLGYNLLSVGQLMASGYSIVFDDKACVITNKKSGKEVRIGMASNKMFPLDVSNIQSFALAAKVDDDSKLWHLRYGHLNVKGIKLLSDKGMVHGLPRINSIELCEGCVYGKQTRKSFPSGKAWRASKCLELIHADLCGPMQTKTFGGSRYFLLFTDDFSRMSWVYFVESKSETFERFQKFKALVEKQSGCHIKTLRTDRGGEFVSKEFNKFCEKNGIKRELITPYTPEQNGVVERKNRTVVEMARNMLTASGLSNEFWAEAVATSIYLLNISPTRAVMNQTPYEAWCGRRPSVSHLRVFGCISYALVNSQVRQKLDEKSEKCIFVGYCNQSKAYRLYNPLSGQIVIRRDVVFDENTCWKWSEDQVQHNILAPLAAEIFANEEHEPTLSSSATTPSTSTSTPSRNSSTTLEESSDETPPTRYRSLTDIYASCQFALTVSDPINYGDAAEKEEWRKAMEEEMKTIEKNETWEITDLP</sequence>
<keyword evidence="14" id="KW-0917">Virion maturation</keyword>
<organism evidence="18 19">
    <name type="scientific">Stephania cephalantha</name>
    <dbReference type="NCBI Taxonomy" id="152367"/>
    <lineage>
        <taxon>Eukaryota</taxon>
        <taxon>Viridiplantae</taxon>
        <taxon>Streptophyta</taxon>
        <taxon>Embryophyta</taxon>
        <taxon>Tracheophyta</taxon>
        <taxon>Spermatophyta</taxon>
        <taxon>Magnoliopsida</taxon>
        <taxon>Ranunculales</taxon>
        <taxon>Menispermaceae</taxon>
        <taxon>Menispermoideae</taxon>
        <taxon>Cissampelideae</taxon>
        <taxon>Stephania</taxon>
    </lineage>
</organism>
<feature type="region of interest" description="Disordered" evidence="16">
    <location>
        <begin position="442"/>
        <end position="479"/>
    </location>
</feature>
<accession>A0AAP0KRS9</accession>
<evidence type="ECO:0000256" key="11">
    <source>
        <dbReference type="ARBA" id="ARBA00022908"/>
    </source>
</evidence>
<feature type="compositionally biased region" description="Low complexity" evidence="16">
    <location>
        <begin position="445"/>
        <end position="478"/>
    </location>
</feature>
<dbReference type="GO" id="GO:0003676">
    <property type="term" value="F:nucleic acid binding"/>
    <property type="evidence" value="ECO:0007669"/>
    <property type="project" value="InterPro"/>
</dbReference>
<keyword evidence="5" id="KW-0479">Metal-binding</keyword>
<dbReference type="GO" id="GO:0046872">
    <property type="term" value="F:metal ion binding"/>
    <property type="evidence" value="ECO:0007669"/>
    <property type="project" value="UniProtKB-KW"/>
</dbReference>
<evidence type="ECO:0000256" key="6">
    <source>
        <dbReference type="ARBA" id="ARBA00022741"/>
    </source>
</evidence>
<dbReference type="InterPro" id="IPR039537">
    <property type="entry name" value="Retrotran_Ty1/copia-like"/>
</dbReference>
<keyword evidence="11" id="KW-0229">DNA integration</keyword>
<dbReference type="GO" id="GO:0008233">
    <property type="term" value="F:peptidase activity"/>
    <property type="evidence" value="ECO:0007669"/>
    <property type="project" value="UniProtKB-KW"/>
</dbReference>
<evidence type="ECO:0000256" key="16">
    <source>
        <dbReference type="SAM" id="MobiDB-lite"/>
    </source>
</evidence>
<dbReference type="Pfam" id="PF13976">
    <property type="entry name" value="gag_pre-integrs"/>
    <property type="match status" value="1"/>
</dbReference>
<dbReference type="GO" id="GO:0003887">
    <property type="term" value="F:DNA-directed DNA polymerase activity"/>
    <property type="evidence" value="ECO:0007669"/>
    <property type="project" value="UniProtKB-KW"/>
</dbReference>
<name>A0AAP0KRS9_9MAGN</name>
<reference evidence="18 19" key="1">
    <citation type="submission" date="2024-01" db="EMBL/GenBank/DDBJ databases">
        <title>Genome assemblies of Stephania.</title>
        <authorList>
            <person name="Yang L."/>
        </authorList>
    </citation>
    <scope>NUCLEOTIDE SEQUENCE [LARGE SCALE GENOMIC DNA]</scope>
    <source>
        <strain evidence="18">JXDWG</strain>
        <tissue evidence="18">Leaf</tissue>
    </source>
</reference>
<keyword evidence="2" id="KW-1188">Viral release from host cell</keyword>
<evidence type="ECO:0000256" key="14">
    <source>
        <dbReference type="ARBA" id="ARBA00023113"/>
    </source>
</evidence>
<keyword evidence="9" id="KW-0067">ATP-binding</keyword>
<keyword evidence="6" id="KW-0547">Nucleotide-binding</keyword>
<keyword evidence="19" id="KW-1185">Reference proteome</keyword>
<keyword evidence="13" id="KW-0548">Nucleotidyltransferase</keyword>
<dbReference type="GO" id="GO:0005524">
    <property type="term" value="F:ATP binding"/>
    <property type="evidence" value="ECO:0007669"/>
    <property type="project" value="UniProtKB-KW"/>
</dbReference>
<proteinExistence type="predicted"/>
<dbReference type="GO" id="GO:0006508">
    <property type="term" value="P:proteolysis"/>
    <property type="evidence" value="ECO:0007669"/>
    <property type="project" value="UniProtKB-KW"/>
</dbReference>
<keyword evidence="4" id="KW-0540">Nuclease</keyword>
<keyword evidence="10" id="KW-0460">Magnesium</keyword>
<evidence type="ECO:0000313" key="18">
    <source>
        <dbReference type="EMBL" id="KAK9157521.1"/>
    </source>
</evidence>
<evidence type="ECO:0000256" key="4">
    <source>
        <dbReference type="ARBA" id="ARBA00022722"/>
    </source>
</evidence>
<comment type="function">
    <text evidence="1">The aspartyl protease (PR) mediates the proteolytic cleavages of the Gag and Gag-Pol polyproteins after assembly of the VLP.</text>
</comment>
<comment type="caution">
    <text evidence="18">The sequence shown here is derived from an EMBL/GenBank/DDBJ whole genome shotgun (WGS) entry which is preliminary data.</text>
</comment>
<keyword evidence="3" id="KW-0645">Protease</keyword>
<evidence type="ECO:0000256" key="1">
    <source>
        <dbReference type="ARBA" id="ARBA00002180"/>
    </source>
</evidence>
<dbReference type="PROSITE" id="PS50994">
    <property type="entry name" value="INTEGRASE"/>
    <property type="match status" value="1"/>
</dbReference>
<evidence type="ECO:0000256" key="10">
    <source>
        <dbReference type="ARBA" id="ARBA00022842"/>
    </source>
</evidence>
<dbReference type="PANTHER" id="PTHR42648:SF11">
    <property type="entry name" value="TRANSPOSON TY4-P GAG-POL POLYPROTEIN"/>
    <property type="match status" value="1"/>
</dbReference>
<evidence type="ECO:0000256" key="15">
    <source>
        <dbReference type="ARBA" id="ARBA00023172"/>
    </source>
</evidence>
<dbReference type="GO" id="GO:0003964">
    <property type="term" value="F:RNA-directed DNA polymerase activity"/>
    <property type="evidence" value="ECO:0007669"/>
    <property type="project" value="UniProtKB-KW"/>
</dbReference>
<feature type="domain" description="Integrase catalytic" evidence="17">
    <location>
        <begin position="173"/>
        <end position="349"/>
    </location>
</feature>
<evidence type="ECO:0000256" key="5">
    <source>
        <dbReference type="ARBA" id="ARBA00022723"/>
    </source>
</evidence>
<keyword evidence="12" id="KW-0695">RNA-directed DNA polymerase</keyword>
<keyword evidence="13" id="KW-0808">Transferase</keyword>
<dbReference type="GO" id="GO:0004519">
    <property type="term" value="F:endonuclease activity"/>
    <property type="evidence" value="ECO:0007669"/>
    <property type="project" value="UniProtKB-KW"/>
</dbReference>
<keyword evidence="7" id="KW-0255">Endonuclease</keyword>